<comment type="catalytic activity">
    <reaction evidence="5">
        <text>a very long-chain fatty acid + ATP + CoA = a very long-chain fatty acyl-CoA + AMP + diphosphate</text>
        <dbReference type="Rhea" id="RHEA:54536"/>
        <dbReference type="ChEBI" id="CHEBI:30616"/>
        <dbReference type="ChEBI" id="CHEBI:33019"/>
        <dbReference type="ChEBI" id="CHEBI:57287"/>
        <dbReference type="ChEBI" id="CHEBI:58950"/>
        <dbReference type="ChEBI" id="CHEBI:138261"/>
        <dbReference type="ChEBI" id="CHEBI:456215"/>
    </reaction>
    <physiologicalReaction direction="left-to-right" evidence="5">
        <dbReference type="Rhea" id="RHEA:54537"/>
    </physiologicalReaction>
</comment>
<evidence type="ECO:0000256" key="2">
    <source>
        <dbReference type="ARBA" id="ARBA00022598"/>
    </source>
</evidence>
<dbReference type="InterPro" id="IPR042099">
    <property type="entry name" value="ANL_N_sf"/>
</dbReference>
<organism evidence="9 10">
    <name type="scientific">Clavelina lepadiformis</name>
    <name type="common">Light-bulb sea squirt</name>
    <name type="synonym">Ascidia lepadiformis</name>
    <dbReference type="NCBI Taxonomy" id="159417"/>
    <lineage>
        <taxon>Eukaryota</taxon>
        <taxon>Metazoa</taxon>
        <taxon>Chordata</taxon>
        <taxon>Tunicata</taxon>
        <taxon>Ascidiacea</taxon>
        <taxon>Aplousobranchia</taxon>
        <taxon>Clavelinidae</taxon>
        <taxon>Clavelina</taxon>
    </lineage>
</organism>
<dbReference type="Pfam" id="PF00501">
    <property type="entry name" value="AMP-binding"/>
    <property type="match status" value="1"/>
</dbReference>
<dbReference type="InterPro" id="IPR045851">
    <property type="entry name" value="AMP-bd_C_sf"/>
</dbReference>
<evidence type="ECO:0000256" key="5">
    <source>
        <dbReference type="ARBA" id="ARBA00036527"/>
    </source>
</evidence>
<gene>
    <name evidence="9" type="ORF">CVLEPA_LOCUS21524</name>
</gene>
<comment type="similarity">
    <text evidence="1">Belongs to the ATP-dependent AMP-binding enzyme family.</text>
</comment>
<dbReference type="EC" id="6.2.1.3" evidence="4"/>
<dbReference type="InterPro" id="IPR000873">
    <property type="entry name" value="AMP-dep_synth/lig_dom"/>
</dbReference>
<evidence type="ECO:0000256" key="7">
    <source>
        <dbReference type="ARBA" id="ARBA00048666"/>
    </source>
</evidence>
<dbReference type="InterPro" id="IPR020845">
    <property type="entry name" value="AMP-binding_CS"/>
</dbReference>
<dbReference type="SUPFAM" id="SSF56801">
    <property type="entry name" value="Acetyl-CoA synthetase-like"/>
    <property type="match status" value="1"/>
</dbReference>
<comment type="caution">
    <text evidence="9">The sequence shown here is derived from an EMBL/GenBank/DDBJ whole genome shotgun (WGS) entry which is preliminary data.</text>
</comment>
<evidence type="ECO:0000256" key="3">
    <source>
        <dbReference type="ARBA" id="ARBA00023098"/>
    </source>
</evidence>
<dbReference type="Proteomes" id="UP001642483">
    <property type="component" value="Unassembled WGS sequence"/>
</dbReference>
<dbReference type="PANTHER" id="PTHR43107:SF22">
    <property type="entry name" value="VERY LONG-CHAIN ACYL-COA SYNTHETASE"/>
    <property type="match status" value="1"/>
</dbReference>
<accession>A0ABP0GCQ1</accession>
<evidence type="ECO:0000259" key="8">
    <source>
        <dbReference type="Pfam" id="PF00501"/>
    </source>
</evidence>
<sequence>MLLTVISVFCLFVLGWQLLKYVLPWLPNELKYLRLSTTMMKKFQNMKKNNVTFPERLLQLSKSHPDKPYILFMDESWTYGKMNRRVNQTARALNKRGIRQGDRIALMMYNEPAYVAILLASMKLGAEIALINYNNRLKALIYSISIVNAKLLIIGGDDAFSEAVKGIKDWLQEMDVSVICYTKEIDNQQSLLSIIDEQPSTELESEWKPDVKFSNTACLIFTSGTTGPSKAVKMTYTKLFLGSQISVFVELRLDDIMYCSLPLYHTAGCMAGVLTALNFGVTIAMRRQFSASNFLADCRKYNVTVIQYIGETMRYICNQPPTTRDRDHKIRIAFGNGLRPDVWKTFLERFGSQIRIVEFYAATESNVSCINLCNRIGSIGTCSPILKALTGCRFVKYDWEKEEPYRTDSGRCVEVGLNEPGLAIGQIRSSGPSGHCAYAGDAKLTKKKILHNVFKGGDSYYNSGDLLMRDSNYFVYFCDRVGDTFRWKGENVSTVDVGDVILLYPGVKEANVYGVKIPGNEGRAGMVALVLDDFDDLNFKDFYFYCLKYLPKYAVPIFLRITKYLEVTGTSKQIKVKLKSEGIDLDRIKEDPLFVADKPSGTYVPFTQNMLARIASNDMKF</sequence>
<name>A0ABP0GCQ1_CLALP</name>
<keyword evidence="3" id="KW-0443">Lipid metabolism</keyword>
<dbReference type="PROSITE" id="PS00455">
    <property type="entry name" value="AMP_BINDING"/>
    <property type="match status" value="1"/>
</dbReference>
<evidence type="ECO:0000256" key="1">
    <source>
        <dbReference type="ARBA" id="ARBA00006432"/>
    </source>
</evidence>
<dbReference type="PANTHER" id="PTHR43107">
    <property type="entry name" value="LONG-CHAIN FATTY ACID TRANSPORT PROTEIN"/>
    <property type="match status" value="1"/>
</dbReference>
<keyword evidence="2" id="KW-0436">Ligase</keyword>
<proteinExistence type="inferred from homology"/>
<keyword evidence="10" id="KW-1185">Reference proteome</keyword>
<protein>
    <recommendedName>
        <fullName evidence="4">long-chain-fatty-acid--CoA ligase</fullName>
        <ecNumber evidence="4">6.2.1.3</ecNumber>
    </recommendedName>
    <alternativeName>
        <fullName evidence="6">Long-chain-fatty-acid--CoA ligase</fullName>
    </alternativeName>
</protein>
<dbReference type="Gene3D" id="3.40.50.12780">
    <property type="entry name" value="N-terminal domain of ligase-like"/>
    <property type="match status" value="1"/>
</dbReference>
<dbReference type="Gene3D" id="3.30.300.30">
    <property type="match status" value="1"/>
</dbReference>
<reference evidence="9 10" key="1">
    <citation type="submission" date="2024-02" db="EMBL/GenBank/DDBJ databases">
        <authorList>
            <person name="Daric V."/>
            <person name="Darras S."/>
        </authorList>
    </citation>
    <scope>NUCLEOTIDE SEQUENCE [LARGE SCALE GENOMIC DNA]</scope>
</reference>
<comment type="catalytic activity">
    <reaction evidence="7">
        <text>tetracosanoate + ATP + CoA = tetracosanoyl-CoA + AMP + diphosphate</text>
        <dbReference type="Rhea" id="RHEA:33639"/>
        <dbReference type="ChEBI" id="CHEBI:30616"/>
        <dbReference type="ChEBI" id="CHEBI:31014"/>
        <dbReference type="ChEBI" id="CHEBI:33019"/>
        <dbReference type="ChEBI" id="CHEBI:57287"/>
        <dbReference type="ChEBI" id="CHEBI:65052"/>
        <dbReference type="ChEBI" id="CHEBI:456215"/>
    </reaction>
    <physiologicalReaction direction="left-to-right" evidence="7">
        <dbReference type="Rhea" id="RHEA:33640"/>
    </physiologicalReaction>
</comment>
<evidence type="ECO:0000313" key="9">
    <source>
        <dbReference type="EMBL" id="CAK8689537.1"/>
    </source>
</evidence>
<dbReference type="EMBL" id="CAWYQH010000108">
    <property type="protein sequence ID" value="CAK8689537.1"/>
    <property type="molecule type" value="Genomic_DNA"/>
</dbReference>
<evidence type="ECO:0000256" key="4">
    <source>
        <dbReference type="ARBA" id="ARBA00026121"/>
    </source>
</evidence>
<feature type="domain" description="AMP-dependent synthetase/ligase" evidence="8">
    <location>
        <begin position="62"/>
        <end position="403"/>
    </location>
</feature>
<evidence type="ECO:0000256" key="6">
    <source>
        <dbReference type="ARBA" id="ARBA00041297"/>
    </source>
</evidence>
<evidence type="ECO:0000313" key="10">
    <source>
        <dbReference type="Proteomes" id="UP001642483"/>
    </source>
</evidence>